<dbReference type="AlphaFoldDB" id="A0AAV6XBV2"/>
<proteinExistence type="predicted"/>
<dbReference type="PANTHER" id="PTHR46250">
    <property type="entry name" value="MYB/SANT-LIKE DNA-BINDING DOMAIN PROTEIN-RELATED"/>
    <property type="match status" value="1"/>
</dbReference>
<evidence type="ECO:0000313" key="3">
    <source>
        <dbReference type="Proteomes" id="UP000826271"/>
    </source>
</evidence>
<dbReference type="Pfam" id="PF26138">
    <property type="entry name" value="DUF8040"/>
    <property type="match status" value="1"/>
</dbReference>
<sequence length="225" mass="25671">MAQRIPDQVSRIYRFTGNNNTDCLDNLRMDMGAFVRLCYLLHNVGGLSDSKHVRMEGKVCFFLTVLAHHKKNRIVKFDHVPSGHTVSKYFNAVLISLLKLHPILLVTPKPVDDECTVARWKHFKIMAACGSNVSSYQGKKVVTCRQMWTKPEEDVLVQSLKEIISTGWKADNGFRVSYLNVLQDKIMRAFPRTDLRANPHISSKMHSWKKQYNSLYTIFGGNGVG</sequence>
<name>A0AAV6XBV2_9LAMI</name>
<reference evidence="2" key="1">
    <citation type="submission" date="2019-10" db="EMBL/GenBank/DDBJ databases">
        <authorList>
            <person name="Zhang R."/>
            <person name="Pan Y."/>
            <person name="Wang J."/>
            <person name="Ma R."/>
            <person name="Yu S."/>
        </authorList>
    </citation>
    <scope>NUCLEOTIDE SEQUENCE</scope>
    <source>
        <strain evidence="2">LA-IB0</strain>
        <tissue evidence="2">Leaf</tissue>
    </source>
</reference>
<dbReference type="Proteomes" id="UP000826271">
    <property type="component" value="Unassembled WGS sequence"/>
</dbReference>
<keyword evidence="3" id="KW-1185">Reference proteome</keyword>
<comment type="caution">
    <text evidence="2">The sequence shown here is derived from an EMBL/GenBank/DDBJ whole genome shotgun (WGS) entry which is preliminary data.</text>
</comment>
<feature type="domain" description="DUF8040" evidence="1">
    <location>
        <begin position="16"/>
        <end position="97"/>
    </location>
</feature>
<dbReference type="PANTHER" id="PTHR46250:SF15">
    <property type="entry name" value="OS01G0523800 PROTEIN"/>
    <property type="match status" value="1"/>
</dbReference>
<evidence type="ECO:0000259" key="1">
    <source>
        <dbReference type="Pfam" id="PF26138"/>
    </source>
</evidence>
<gene>
    <name evidence="2" type="ORF">BUALT_Bualt06G0028400</name>
</gene>
<accession>A0AAV6XBV2</accession>
<dbReference type="InterPro" id="IPR058353">
    <property type="entry name" value="DUF8040"/>
</dbReference>
<organism evidence="2 3">
    <name type="scientific">Buddleja alternifolia</name>
    <dbReference type="NCBI Taxonomy" id="168488"/>
    <lineage>
        <taxon>Eukaryota</taxon>
        <taxon>Viridiplantae</taxon>
        <taxon>Streptophyta</taxon>
        <taxon>Embryophyta</taxon>
        <taxon>Tracheophyta</taxon>
        <taxon>Spermatophyta</taxon>
        <taxon>Magnoliopsida</taxon>
        <taxon>eudicotyledons</taxon>
        <taxon>Gunneridae</taxon>
        <taxon>Pentapetalae</taxon>
        <taxon>asterids</taxon>
        <taxon>lamiids</taxon>
        <taxon>Lamiales</taxon>
        <taxon>Scrophulariaceae</taxon>
        <taxon>Buddlejeae</taxon>
        <taxon>Buddleja</taxon>
    </lineage>
</organism>
<dbReference type="EMBL" id="WHWC01000006">
    <property type="protein sequence ID" value="KAG8380561.1"/>
    <property type="molecule type" value="Genomic_DNA"/>
</dbReference>
<protein>
    <recommendedName>
        <fullName evidence="1">DUF8040 domain-containing protein</fullName>
    </recommendedName>
</protein>
<evidence type="ECO:0000313" key="2">
    <source>
        <dbReference type="EMBL" id="KAG8380561.1"/>
    </source>
</evidence>